<evidence type="ECO:0000313" key="1">
    <source>
        <dbReference type="EMBL" id="AKK24682.1"/>
    </source>
</evidence>
<sequence>MLVDVFRLRRAGEKLSEADFLVSPPVRGYLCSWSYAGGYRAGTPLRVQAVTLTACGRASGAALLPPLHNFRVVRFNGGGLILAGDEEVEVRRRHSEVYRQAWFCKPASQRESG</sequence>
<evidence type="ECO:0000313" key="2">
    <source>
        <dbReference type="Proteomes" id="UP000035050"/>
    </source>
</evidence>
<gene>
    <name evidence="1" type="ORF">MB84_28040</name>
</gene>
<dbReference type="EMBL" id="CP011518">
    <property type="protein sequence ID" value="AKK24682.1"/>
    <property type="molecule type" value="Genomic_DNA"/>
</dbReference>
<keyword evidence="2" id="KW-1185">Reference proteome</keyword>
<proteinExistence type="predicted"/>
<accession>A0A0G3IBN8</accession>
<dbReference type="RefSeq" id="WP_052654036.1">
    <property type="nucleotide sequence ID" value="NZ_CP011518.2"/>
</dbReference>
<name>A0A0G3IBN8_9BURK</name>
<keyword evidence="1" id="KW-0614">Plasmid</keyword>
<reference evidence="1" key="1">
    <citation type="submission" date="2016-06" db="EMBL/GenBank/DDBJ databases">
        <title>Pandoraea oxalativorans DSM 23570 Genome Sequencing.</title>
        <authorList>
            <person name="Ee R."/>
            <person name="Lim Y.-L."/>
            <person name="Yong D."/>
            <person name="Yin W.-F."/>
            <person name="Chan K.-G."/>
        </authorList>
    </citation>
    <scope>NUCLEOTIDE SEQUENCE</scope>
    <source>
        <strain evidence="1">DSM 23570</strain>
        <plasmid evidence="1">pPO70-1</plasmid>
    </source>
</reference>
<protein>
    <submittedName>
        <fullName evidence="1">Uncharacterized protein</fullName>
    </submittedName>
</protein>
<organism evidence="1 2">
    <name type="scientific">Pandoraea oxalativorans</name>
    <dbReference type="NCBI Taxonomy" id="573737"/>
    <lineage>
        <taxon>Bacteria</taxon>
        <taxon>Pseudomonadati</taxon>
        <taxon>Pseudomonadota</taxon>
        <taxon>Betaproteobacteria</taxon>
        <taxon>Burkholderiales</taxon>
        <taxon>Burkholderiaceae</taxon>
        <taxon>Pandoraea</taxon>
    </lineage>
</organism>
<dbReference type="OrthoDB" id="8942690at2"/>
<dbReference type="AlphaFoldDB" id="A0A0G3IBN8"/>
<dbReference type="KEGG" id="pox:MB84_28040"/>
<geneLocation type="plasmid" evidence="1 2">
    <name>pPO70-1</name>
</geneLocation>
<dbReference type="PATRIC" id="fig|573737.6.peg.5500"/>
<dbReference type="Proteomes" id="UP000035050">
    <property type="component" value="Plasmid pPO70-1"/>
</dbReference>